<gene>
    <name evidence="7" type="ORF">CBR_g80998</name>
</gene>
<keyword evidence="3 6" id="KW-0812">Transmembrane</keyword>
<name>A0A388JL61_CHABU</name>
<evidence type="ECO:0000256" key="1">
    <source>
        <dbReference type="ARBA" id="ARBA00004370"/>
    </source>
</evidence>
<feature type="transmembrane region" description="Helical" evidence="6">
    <location>
        <begin position="12"/>
        <end position="33"/>
    </location>
</feature>
<feature type="transmembrane region" description="Helical" evidence="6">
    <location>
        <begin position="86"/>
        <end position="104"/>
    </location>
</feature>
<feature type="non-terminal residue" evidence="7">
    <location>
        <position position="1"/>
    </location>
</feature>
<organism evidence="7 8">
    <name type="scientific">Chara braunii</name>
    <name type="common">Braun's stonewort</name>
    <dbReference type="NCBI Taxonomy" id="69332"/>
    <lineage>
        <taxon>Eukaryota</taxon>
        <taxon>Viridiplantae</taxon>
        <taxon>Streptophyta</taxon>
        <taxon>Charophyceae</taxon>
        <taxon>Charales</taxon>
        <taxon>Characeae</taxon>
        <taxon>Chara</taxon>
    </lineage>
</organism>
<evidence type="ECO:0000256" key="2">
    <source>
        <dbReference type="ARBA" id="ARBA00006840"/>
    </source>
</evidence>
<accession>A0A388JL61</accession>
<feature type="transmembrane region" description="Helical" evidence="6">
    <location>
        <begin position="45"/>
        <end position="66"/>
    </location>
</feature>
<dbReference type="GO" id="GO:0016020">
    <property type="term" value="C:membrane"/>
    <property type="evidence" value="ECO:0007669"/>
    <property type="project" value="UniProtKB-SubCell"/>
</dbReference>
<keyword evidence="4 6" id="KW-1133">Transmembrane helix</keyword>
<dbReference type="AlphaFoldDB" id="A0A388JL61"/>
<evidence type="ECO:0000313" key="8">
    <source>
        <dbReference type="Proteomes" id="UP000265515"/>
    </source>
</evidence>
<dbReference type="Gramene" id="GBG47409">
    <property type="protein sequence ID" value="GBG47409"/>
    <property type="gene ID" value="CBR_g80998"/>
</dbReference>
<evidence type="ECO:0000256" key="3">
    <source>
        <dbReference type="ARBA" id="ARBA00022692"/>
    </source>
</evidence>
<protein>
    <submittedName>
        <fullName evidence="7">Uncharacterized protein</fullName>
    </submittedName>
</protein>
<comment type="similarity">
    <text evidence="2">Belongs to the tetraspanin (TM4SF) family.</text>
</comment>
<keyword evidence="5 6" id="KW-0472">Membrane</keyword>
<dbReference type="InterPro" id="IPR044991">
    <property type="entry name" value="TET_plant"/>
</dbReference>
<sequence>FGMGREDSQSVLATVFLSCGTVYLLTGLCGGGLCSGKPAACDTFLITADVFIAEAFFVRALCVFLAGTCDRRSPDDEETWGNWQYSVWVLIFLLYVVGIFGHMVSTADNGGHLVAGKGYREFKLADYSSWMRQRVRDESVWEGIKQCLLTRAECQKLSLQKPDPITGIINLKFNGLQSGCCKPPDSCGFAVINASASIYEIPASASSSSSPPFAERDCS</sequence>
<dbReference type="PANTHER" id="PTHR32191">
    <property type="entry name" value="TETRASPANIN-8-RELATED"/>
    <property type="match status" value="1"/>
</dbReference>
<proteinExistence type="inferred from homology"/>
<dbReference type="OMA" id="AYQFKET"/>
<reference evidence="7 8" key="1">
    <citation type="journal article" date="2018" name="Cell">
        <title>The Chara Genome: Secondary Complexity and Implications for Plant Terrestrialization.</title>
        <authorList>
            <person name="Nishiyama T."/>
            <person name="Sakayama H."/>
            <person name="Vries J.D."/>
            <person name="Buschmann H."/>
            <person name="Saint-Marcoux D."/>
            <person name="Ullrich K.K."/>
            <person name="Haas F.B."/>
            <person name="Vanderstraeten L."/>
            <person name="Becker D."/>
            <person name="Lang D."/>
            <person name="Vosolsobe S."/>
            <person name="Rombauts S."/>
            <person name="Wilhelmsson P.K.I."/>
            <person name="Janitza P."/>
            <person name="Kern R."/>
            <person name="Heyl A."/>
            <person name="Rumpler F."/>
            <person name="Villalobos L.I.A.C."/>
            <person name="Clay J.M."/>
            <person name="Skokan R."/>
            <person name="Toyoda A."/>
            <person name="Suzuki Y."/>
            <person name="Kagoshima H."/>
            <person name="Schijlen E."/>
            <person name="Tajeshwar N."/>
            <person name="Catarino B."/>
            <person name="Hetherington A.J."/>
            <person name="Saltykova A."/>
            <person name="Bonnot C."/>
            <person name="Breuninger H."/>
            <person name="Symeonidi A."/>
            <person name="Radhakrishnan G.V."/>
            <person name="Van Nieuwerburgh F."/>
            <person name="Deforce D."/>
            <person name="Chang C."/>
            <person name="Karol K.G."/>
            <person name="Hedrich R."/>
            <person name="Ulvskov P."/>
            <person name="Glockner G."/>
            <person name="Delwiche C.F."/>
            <person name="Petrasek J."/>
            <person name="Van de Peer Y."/>
            <person name="Friml J."/>
            <person name="Beilby M."/>
            <person name="Dolan L."/>
            <person name="Kohara Y."/>
            <person name="Sugano S."/>
            <person name="Fujiyama A."/>
            <person name="Delaux P.-M."/>
            <person name="Quint M."/>
            <person name="TheiBen G."/>
            <person name="Hagemann M."/>
            <person name="Harholt J."/>
            <person name="Dunand C."/>
            <person name="Zachgo S."/>
            <person name="Langdale J."/>
            <person name="Maumus F."/>
            <person name="Straeten D.V.D."/>
            <person name="Gould S.B."/>
            <person name="Rensing S.A."/>
        </authorList>
    </citation>
    <scope>NUCLEOTIDE SEQUENCE [LARGE SCALE GENOMIC DNA]</scope>
    <source>
        <strain evidence="7 8">S276</strain>
    </source>
</reference>
<evidence type="ECO:0000256" key="5">
    <source>
        <dbReference type="ARBA" id="ARBA00023136"/>
    </source>
</evidence>
<evidence type="ECO:0000256" key="4">
    <source>
        <dbReference type="ARBA" id="ARBA00022989"/>
    </source>
</evidence>
<dbReference type="OrthoDB" id="620353at2759"/>
<dbReference type="Proteomes" id="UP000265515">
    <property type="component" value="Unassembled WGS sequence"/>
</dbReference>
<dbReference type="EMBL" id="BFEA01004575">
    <property type="protein sequence ID" value="GBG47409.1"/>
    <property type="molecule type" value="Genomic_DNA"/>
</dbReference>
<evidence type="ECO:0000256" key="6">
    <source>
        <dbReference type="SAM" id="Phobius"/>
    </source>
</evidence>
<comment type="caution">
    <text evidence="7">The sequence shown here is derived from an EMBL/GenBank/DDBJ whole genome shotgun (WGS) entry which is preliminary data.</text>
</comment>
<evidence type="ECO:0000313" key="7">
    <source>
        <dbReference type="EMBL" id="GBG47409.1"/>
    </source>
</evidence>
<dbReference type="GO" id="GO:0009734">
    <property type="term" value="P:auxin-activated signaling pathway"/>
    <property type="evidence" value="ECO:0007669"/>
    <property type="project" value="InterPro"/>
</dbReference>
<comment type="subcellular location">
    <subcellularLocation>
        <location evidence="1">Membrane</location>
    </subcellularLocation>
</comment>
<keyword evidence="8" id="KW-1185">Reference proteome</keyword>